<accession>A0A3L8Q0R1</accession>
<name>A0A3L8Q0R1_9GAMM</name>
<evidence type="ECO:0000256" key="1">
    <source>
        <dbReference type="SAM" id="MobiDB-lite"/>
    </source>
</evidence>
<dbReference type="Proteomes" id="UP000281474">
    <property type="component" value="Unassembled WGS sequence"/>
</dbReference>
<evidence type="ECO:0000313" key="2">
    <source>
        <dbReference type="EMBL" id="RLV61175.1"/>
    </source>
</evidence>
<comment type="caution">
    <text evidence="2">The sequence shown here is derived from an EMBL/GenBank/DDBJ whole genome shotgun (WGS) entry which is preliminary data.</text>
</comment>
<dbReference type="AlphaFoldDB" id="A0A3L8Q0R1"/>
<keyword evidence="3" id="KW-1185">Reference proteome</keyword>
<dbReference type="EMBL" id="QZEI01000005">
    <property type="protein sequence ID" value="RLV61175.1"/>
    <property type="molecule type" value="Genomic_DNA"/>
</dbReference>
<evidence type="ECO:0000313" key="3">
    <source>
        <dbReference type="Proteomes" id="UP000281474"/>
    </source>
</evidence>
<protein>
    <submittedName>
        <fullName evidence="2">Uncharacterized protein</fullName>
    </submittedName>
</protein>
<gene>
    <name evidence="2" type="ORF">D5018_02655</name>
</gene>
<reference evidence="2 3" key="1">
    <citation type="submission" date="2018-09" db="EMBL/GenBank/DDBJ databases">
        <title>Phylogeny of the Shewanellaceae, and recommendation for two new genera, Pseudoshewanella and Parashewanella.</title>
        <authorList>
            <person name="Wang G."/>
        </authorList>
    </citation>
    <scope>NUCLEOTIDE SEQUENCE [LARGE SCALE GENOMIC DNA]</scope>
    <source>
        <strain evidence="2 3">C51</strain>
    </source>
</reference>
<dbReference type="OrthoDB" id="10009826at2"/>
<sequence length="937" mass="107041">MSRQDFKPEIFPVELSIAPQRPEHQTAGDDCTPEQTSMASMVPQIPLENTRIVDRQQGSTTPIEQDEPVVIAAVDVRQPIFTEEKRAIDDVTEKEDKLPTKGVVDMSAVGASITLDELWRADKDELFRVLTTKYSGTFTSQDRQAFDSALEANKDEFSGFFRIWDAKQPIHDCRLAKLVSLVHPKTVHDSPKAIAKLKSLGAATHRHELETVSKQDSWDMTKTKVMSILYEEDMMTFSFTNAPLVSQILDEVKKEAMAAYNPTQQQLTPEFVKNIKMQMQSALTPLQKVIATKTVDSQASRVVSQGQAKLHIEQWEDVKNRFAMALNKFNDGLFPMACLEVLKQILENKRVHYEAALVGWNGKQPFPEKFNSIISELAGHPNITAISSYKAPVIRTRRPEQQQAAPRITQVPRSDNVAKPVIRVDHAALYQKLNRARLLNGEPSFDEMMQKIKPEFMVDHDAFAQKLNIFRLLQQYSLGLPQESIRGSRYLIRPDDFFMLVNNDVLVSSDYARVETKHDEQIKPLIRRLTLQHADPKLTAIGLSHWGNTCFFNTAIQIMIRTLPESVLSELEQKRFPCGYTQNVADALVGIISEGKRILRKEQPPARLTYHERKLHRASHELAKQVGFKNCLDDVFTHTRLNEQRKSQNDLVRKQEIDELVNGDAGDTVDGFYEVLGLNTNPVFAVAKRKCDVALYGRKQVVRPSGSPEKSTRSVELFPFGFVEKDNTRGLTMLDWFEEYCNPDFGARTPQSKVWELSSATSNRVEAVRLQTKEKSILEIDRQNFSQLDFSFCVQDAPKLRAMLRETFCRTGFNLTIPVIDHHGCFGSCLLTTELIVLHRNTRDDTIRSRAENKSEHAHDSGGHFILMSRSVSDGHEFVTFQDDYRDMSFKDFREHNDRDGRVKGERIWTKPMDVIAVDNFTPVRVIYKVQKIDWDR</sequence>
<organism evidence="2 3">
    <name type="scientific">Parashewanella curva</name>
    <dbReference type="NCBI Taxonomy" id="2338552"/>
    <lineage>
        <taxon>Bacteria</taxon>
        <taxon>Pseudomonadati</taxon>
        <taxon>Pseudomonadota</taxon>
        <taxon>Gammaproteobacteria</taxon>
        <taxon>Alteromonadales</taxon>
        <taxon>Shewanellaceae</taxon>
        <taxon>Parashewanella</taxon>
    </lineage>
</organism>
<feature type="region of interest" description="Disordered" evidence="1">
    <location>
        <begin position="17"/>
        <end position="37"/>
    </location>
</feature>
<dbReference type="RefSeq" id="WP_121837437.1">
    <property type="nucleotide sequence ID" value="NZ_ML014756.1"/>
</dbReference>
<proteinExistence type="predicted"/>